<dbReference type="InterPro" id="IPR023408">
    <property type="entry name" value="MscS_beta-dom_sf"/>
</dbReference>
<dbReference type="PANTHER" id="PTHR30460">
    <property type="entry name" value="MODERATE CONDUCTANCE MECHANOSENSITIVE CHANNEL YBIO"/>
    <property type="match status" value="1"/>
</dbReference>
<dbReference type="GO" id="GO:0005886">
    <property type="term" value="C:plasma membrane"/>
    <property type="evidence" value="ECO:0007669"/>
    <property type="project" value="UniProtKB-SubCell"/>
</dbReference>
<dbReference type="OrthoDB" id="9809206at2"/>
<dbReference type="InterPro" id="IPR049142">
    <property type="entry name" value="MS_channel_1st"/>
</dbReference>
<sequence length="299" mass="33375">MKTSTTETQSEIIKQTEKSLNFFQKFWQNLDWDKILAFIINKGILIILVLILLALCRKLLLKIMNNSIKKYRKKQKYEAARLDTLQAVSKNLIQYLLFFLGIYSVLTILGVPVGSLVAGAGIAGVAIGLGAQGFINDVITGFFIIYERQIEVGDHVIINSLEGTVYQVGLRTTQVKSFNGTLNYIPNRQILVISNLSRGDQQVLINLRIKPNDDIEKIKSLIKEVNDKIEGDISSLKSDIIINGLITLENGDFAIQVITYATAGTQFKVKTELMTAYIEKLTENGIKIPDAPIKLTVKP</sequence>
<dbReference type="PANTHER" id="PTHR30460:SF0">
    <property type="entry name" value="MODERATE CONDUCTANCE MECHANOSENSITIVE CHANNEL YBIO"/>
    <property type="match status" value="1"/>
</dbReference>
<keyword evidence="3" id="KW-1003">Cell membrane</keyword>
<accession>A0A430A161</accession>
<evidence type="ECO:0000256" key="3">
    <source>
        <dbReference type="ARBA" id="ARBA00022475"/>
    </source>
</evidence>
<evidence type="ECO:0000256" key="7">
    <source>
        <dbReference type="SAM" id="Phobius"/>
    </source>
</evidence>
<keyword evidence="11" id="KW-1185">Reference proteome</keyword>
<evidence type="ECO:0000313" key="10">
    <source>
        <dbReference type="EMBL" id="RSU00069.1"/>
    </source>
</evidence>
<dbReference type="Pfam" id="PF00924">
    <property type="entry name" value="MS_channel_2nd"/>
    <property type="match status" value="1"/>
</dbReference>
<dbReference type="SUPFAM" id="SSF50182">
    <property type="entry name" value="Sm-like ribonucleoproteins"/>
    <property type="match status" value="1"/>
</dbReference>
<dbReference type="RefSeq" id="WP_125983022.1">
    <property type="nucleotide sequence ID" value="NZ_NGJS01000002.1"/>
</dbReference>
<keyword evidence="6 7" id="KW-0472">Membrane</keyword>
<dbReference type="InterPro" id="IPR045276">
    <property type="entry name" value="YbiO_bact"/>
</dbReference>
<feature type="transmembrane region" description="Helical" evidence="7">
    <location>
        <begin position="120"/>
        <end position="146"/>
    </location>
</feature>
<evidence type="ECO:0000256" key="6">
    <source>
        <dbReference type="ARBA" id="ARBA00023136"/>
    </source>
</evidence>
<comment type="caution">
    <text evidence="10">The sequence shown here is derived from an EMBL/GenBank/DDBJ whole genome shotgun (WGS) entry which is preliminary data.</text>
</comment>
<dbReference type="AlphaFoldDB" id="A0A430A161"/>
<comment type="subcellular location">
    <subcellularLocation>
        <location evidence="1">Cell membrane</location>
        <topology evidence="1">Multi-pass membrane protein</topology>
    </subcellularLocation>
</comment>
<gene>
    <name evidence="10" type="ORF">CBF37_01845</name>
</gene>
<dbReference type="Proteomes" id="UP000287857">
    <property type="component" value="Unassembled WGS sequence"/>
</dbReference>
<feature type="transmembrane region" description="Helical" evidence="7">
    <location>
        <begin position="95"/>
        <end position="114"/>
    </location>
</feature>
<keyword evidence="4 7" id="KW-0812">Transmembrane</keyword>
<evidence type="ECO:0000259" key="9">
    <source>
        <dbReference type="Pfam" id="PF21088"/>
    </source>
</evidence>
<dbReference type="Pfam" id="PF21088">
    <property type="entry name" value="MS_channel_1st"/>
    <property type="match status" value="1"/>
</dbReference>
<dbReference type="SUPFAM" id="SSF82689">
    <property type="entry name" value="Mechanosensitive channel protein MscS (YggB), C-terminal domain"/>
    <property type="match status" value="1"/>
</dbReference>
<reference evidence="10 11" key="1">
    <citation type="submission" date="2017-05" db="EMBL/GenBank/DDBJ databases">
        <title>Vagococcus spp. assemblies.</title>
        <authorList>
            <person name="Gulvik C.A."/>
        </authorList>
    </citation>
    <scope>NUCLEOTIDE SEQUENCE [LARGE SCALE GENOMIC DNA]</scope>
    <source>
        <strain evidence="10 11">SS1995</strain>
    </source>
</reference>
<evidence type="ECO:0000259" key="8">
    <source>
        <dbReference type="Pfam" id="PF00924"/>
    </source>
</evidence>
<feature type="domain" description="Mechanosensitive ion channel MscS" evidence="8">
    <location>
        <begin position="135"/>
        <end position="198"/>
    </location>
</feature>
<evidence type="ECO:0000256" key="5">
    <source>
        <dbReference type="ARBA" id="ARBA00022989"/>
    </source>
</evidence>
<feature type="transmembrane region" description="Helical" evidence="7">
    <location>
        <begin position="35"/>
        <end position="56"/>
    </location>
</feature>
<comment type="similarity">
    <text evidence="2">Belongs to the MscS (TC 1.A.23) family.</text>
</comment>
<name>A0A430A161_9ENTE</name>
<keyword evidence="5 7" id="KW-1133">Transmembrane helix</keyword>
<protein>
    <recommendedName>
        <fullName evidence="12">Mechanosensitive ion channel protein MscS</fullName>
    </recommendedName>
</protein>
<evidence type="ECO:0000256" key="2">
    <source>
        <dbReference type="ARBA" id="ARBA00008017"/>
    </source>
</evidence>
<feature type="domain" description="Mechanosensitive ion channel transmembrane helices 2/3" evidence="9">
    <location>
        <begin position="91"/>
        <end position="132"/>
    </location>
</feature>
<evidence type="ECO:0000313" key="11">
    <source>
        <dbReference type="Proteomes" id="UP000287857"/>
    </source>
</evidence>
<dbReference type="InterPro" id="IPR010920">
    <property type="entry name" value="LSM_dom_sf"/>
</dbReference>
<dbReference type="SUPFAM" id="SSF82861">
    <property type="entry name" value="Mechanosensitive channel protein MscS (YggB), transmembrane region"/>
    <property type="match status" value="1"/>
</dbReference>
<dbReference type="Gene3D" id="3.30.70.100">
    <property type="match status" value="1"/>
</dbReference>
<dbReference type="InterPro" id="IPR011066">
    <property type="entry name" value="MscS_channel_C_sf"/>
</dbReference>
<evidence type="ECO:0000256" key="1">
    <source>
        <dbReference type="ARBA" id="ARBA00004651"/>
    </source>
</evidence>
<evidence type="ECO:0008006" key="12">
    <source>
        <dbReference type="Google" id="ProtNLM"/>
    </source>
</evidence>
<dbReference type="Gene3D" id="2.30.30.60">
    <property type="match status" value="1"/>
</dbReference>
<dbReference type="GO" id="GO:0008381">
    <property type="term" value="F:mechanosensitive monoatomic ion channel activity"/>
    <property type="evidence" value="ECO:0007669"/>
    <property type="project" value="InterPro"/>
</dbReference>
<organism evidence="10 11">
    <name type="scientific">Vagococcus vulneris</name>
    <dbReference type="NCBI Taxonomy" id="1977869"/>
    <lineage>
        <taxon>Bacteria</taxon>
        <taxon>Bacillati</taxon>
        <taxon>Bacillota</taxon>
        <taxon>Bacilli</taxon>
        <taxon>Lactobacillales</taxon>
        <taxon>Enterococcaceae</taxon>
        <taxon>Vagococcus</taxon>
    </lineage>
</organism>
<dbReference type="Gene3D" id="1.10.287.1260">
    <property type="match status" value="1"/>
</dbReference>
<evidence type="ECO:0000256" key="4">
    <source>
        <dbReference type="ARBA" id="ARBA00022692"/>
    </source>
</evidence>
<dbReference type="InterPro" id="IPR006685">
    <property type="entry name" value="MscS_channel_2nd"/>
</dbReference>
<dbReference type="EMBL" id="NGJS01000002">
    <property type="protein sequence ID" value="RSU00069.1"/>
    <property type="molecule type" value="Genomic_DNA"/>
</dbReference>
<proteinExistence type="inferred from homology"/>
<dbReference type="InterPro" id="IPR011014">
    <property type="entry name" value="MscS_channel_TM-2"/>
</dbReference>